<gene>
    <name evidence="1" type="ORF">M23134_08384</name>
</gene>
<protein>
    <submittedName>
        <fullName evidence="1">Uncharacterized protein</fullName>
    </submittedName>
</protein>
<evidence type="ECO:0000313" key="2">
    <source>
        <dbReference type="Proteomes" id="UP000004095"/>
    </source>
</evidence>
<dbReference type="AlphaFoldDB" id="A1ZR21"/>
<reference evidence="1 2" key="1">
    <citation type="submission" date="2007-01" db="EMBL/GenBank/DDBJ databases">
        <authorList>
            <person name="Haygood M."/>
            <person name="Podell S."/>
            <person name="Anderson C."/>
            <person name="Hopkinson B."/>
            <person name="Roe K."/>
            <person name="Barbeau K."/>
            <person name="Gaasterland T."/>
            <person name="Ferriera S."/>
            <person name="Johnson J."/>
            <person name="Kravitz S."/>
            <person name="Beeson K."/>
            <person name="Sutton G."/>
            <person name="Rogers Y.-H."/>
            <person name="Friedman R."/>
            <person name="Frazier M."/>
            <person name="Venter J.C."/>
        </authorList>
    </citation>
    <scope>NUCLEOTIDE SEQUENCE [LARGE SCALE GENOMIC DNA]</scope>
    <source>
        <strain evidence="1 2">ATCC 23134</strain>
    </source>
</reference>
<comment type="caution">
    <text evidence="1">The sequence shown here is derived from an EMBL/GenBank/DDBJ whole genome shotgun (WGS) entry which is preliminary data.</text>
</comment>
<dbReference type="Proteomes" id="UP000004095">
    <property type="component" value="Unassembled WGS sequence"/>
</dbReference>
<organism evidence="1 2">
    <name type="scientific">Microscilla marina ATCC 23134</name>
    <dbReference type="NCBI Taxonomy" id="313606"/>
    <lineage>
        <taxon>Bacteria</taxon>
        <taxon>Pseudomonadati</taxon>
        <taxon>Bacteroidota</taxon>
        <taxon>Cytophagia</taxon>
        <taxon>Cytophagales</taxon>
        <taxon>Microscillaceae</taxon>
        <taxon>Microscilla</taxon>
    </lineage>
</organism>
<dbReference type="EMBL" id="AAWS01000026">
    <property type="protein sequence ID" value="EAY27110.1"/>
    <property type="molecule type" value="Genomic_DNA"/>
</dbReference>
<keyword evidence="2" id="KW-1185">Reference proteome</keyword>
<sequence length="223" mass="24510">MNSDAVDNSFIQNLDNLSDLVTQHVAVYLEAKANEVEGKGSSLEKIVEKGANISKAVVDNMAARFVAKRLGVDKLEAAGMKALQEVGIRWDSELMKHVLSDEAIGDQLQQTVDEYTNTEDLPKKFKYERSSMFYPVVKAHNDGDLHPPESVKGKAMQVSRKIAGGGIKVWQSMRKGKVLGAAASILNSGTDVLKTTLGRDTSESRLRLLLLTGISEYCKRKEK</sequence>
<evidence type="ECO:0000313" key="1">
    <source>
        <dbReference type="EMBL" id="EAY27110.1"/>
    </source>
</evidence>
<name>A1ZR21_MICM2</name>
<proteinExistence type="predicted"/>
<accession>A1ZR21</accession>
<dbReference type="RefSeq" id="WP_004156149.1">
    <property type="nucleotide sequence ID" value="NZ_AAWS01000026.1"/>
</dbReference>